<sequence>MLSADRDSVEEANGSCSTWKFRCSVARCPYRTNRPYNLARHEESHVGITQSKLYGCPVCFYSTDKASNLKRHVSIKHPGCKKRPPEAQQQHRNAKLQCLVMGCRYETNRPFDLKRHLMVHNNPEKSHRTFKCSLCTYSSDRKANLKRHHELRHSGIEEAIQTAEELRQEMLLEKQMLKEQKLKYQITEKQDLKNVKLKEQKQKVQMLRDQQSKLRQTKQQMLEDQSPVLNQQLEHGDIPLKEDLLGSMQHDEESLEFSYGELQEEEQPPIITICNPQILHGDIRDKHVIAVNVDGQLRWFQSIDPPPGAPTKLDLPIKSTSISVQQQMDELDDELAKSLAEEDQQDEFLVPMLSGEEPVKIKQSSLTDLAWSWSTPDAVHHISPKGEVKEKLRTDDADTDFPDWWDDGKYTKMHKNQTFANHSKKPSQENVQRILRIIYDIYYKPFKEDRKQFEAFQIKDSWLCATRMTRMQIIKDMYSKQGTLCQT</sequence>
<evidence type="ECO:0000313" key="8">
    <source>
        <dbReference type="Proteomes" id="UP000515162"/>
    </source>
</evidence>
<dbReference type="AlphaFoldDB" id="A0A6P8LCN5"/>
<reference evidence="9" key="1">
    <citation type="submission" date="2025-08" db="UniProtKB">
        <authorList>
            <consortium name="RefSeq"/>
        </authorList>
    </citation>
    <scope>IDENTIFICATION</scope>
    <source>
        <strain evidence="9">Mau12</strain>
        <tissue evidence="9">Whole Body</tissue>
    </source>
</reference>
<evidence type="ECO:0000256" key="6">
    <source>
        <dbReference type="SAM" id="Coils"/>
    </source>
</evidence>
<evidence type="ECO:0000256" key="2">
    <source>
        <dbReference type="ARBA" id="ARBA00022737"/>
    </source>
</evidence>
<feature type="domain" description="C2H2-type" evidence="7">
    <location>
        <begin position="21"/>
        <end position="50"/>
    </location>
</feature>
<keyword evidence="2" id="KW-0677">Repeat</keyword>
<feature type="domain" description="C2H2-type" evidence="7">
    <location>
        <begin position="130"/>
        <end position="158"/>
    </location>
</feature>
<dbReference type="GO" id="GO:0008270">
    <property type="term" value="F:zinc ion binding"/>
    <property type="evidence" value="ECO:0007669"/>
    <property type="project" value="UniProtKB-KW"/>
</dbReference>
<dbReference type="GeneID" id="117148882"/>
<dbReference type="GO" id="GO:0045944">
    <property type="term" value="P:positive regulation of transcription by RNA polymerase II"/>
    <property type="evidence" value="ECO:0007669"/>
    <property type="project" value="TreeGrafter"/>
</dbReference>
<keyword evidence="8" id="KW-1185">Reference proteome</keyword>
<dbReference type="RefSeq" id="XP_033172476.1">
    <property type="nucleotide sequence ID" value="XM_033316585.1"/>
</dbReference>
<dbReference type="InterPro" id="IPR013087">
    <property type="entry name" value="Znf_C2H2_type"/>
</dbReference>
<dbReference type="PANTHER" id="PTHR24403:SF67">
    <property type="entry name" value="FI01116P-RELATED"/>
    <property type="match status" value="1"/>
</dbReference>
<evidence type="ECO:0000256" key="1">
    <source>
        <dbReference type="ARBA" id="ARBA00022723"/>
    </source>
</evidence>
<keyword evidence="6" id="KW-0175">Coiled coil</keyword>
<proteinExistence type="predicted"/>
<evidence type="ECO:0000256" key="3">
    <source>
        <dbReference type="ARBA" id="ARBA00022771"/>
    </source>
</evidence>
<keyword evidence="4" id="KW-0862">Zinc</keyword>
<dbReference type="SMART" id="SM00355">
    <property type="entry name" value="ZnF_C2H2"/>
    <property type="match status" value="4"/>
</dbReference>
<protein>
    <submittedName>
        <fullName evidence="9">Uncharacterized protein LOC117148882</fullName>
    </submittedName>
</protein>
<name>A0A6P8LCN5_DROMA</name>
<gene>
    <name evidence="9" type="primary">LOC117148882</name>
</gene>
<organism evidence="8 9">
    <name type="scientific">Drosophila mauritiana</name>
    <name type="common">Fruit fly</name>
    <dbReference type="NCBI Taxonomy" id="7226"/>
    <lineage>
        <taxon>Eukaryota</taxon>
        <taxon>Metazoa</taxon>
        <taxon>Ecdysozoa</taxon>
        <taxon>Arthropoda</taxon>
        <taxon>Hexapoda</taxon>
        <taxon>Insecta</taxon>
        <taxon>Pterygota</taxon>
        <taxon>Neoptera</taxon>
        <taxon>Endopterygota</taxon>
        <taxon>Diptera</taxon>
        <taxon>Brachycera</taxon>
        <taxon>Muscomorpha</taxon>
        <taxon>Ephydroidea</taxon>
        <taxon>Drosophilidae</taxon>
        <taxon>Drosophila</taxon>
        <taxon>Sophophora</taxon>
    </lineage>
</organism>
<feature type="coiled-coil region" evidence="6">
    <location>
        <begin position="156"/>
        <end position="224"/>
    </location>
</feature>
<accession>A0A6P8LCN5</accession>
<keyword evidence="3 5" id="KW-0863">Zinc-finger</keyword>
<dbReference type="GO" id="GO:0005634">
    <property type="term" value="C:nucleus"/>
    <property type="evidence" value="ECO:0007669"/>
    <property type="project" value="TreeGrafter"/>
</dbReference>
<dbReference type="PROSITE" id="PS50157">
    <property type="entry name" value="ZINC_FINGER_C2H2_2"/>
    <property type="match status" value="3"/>
</dbReference>
<dbReference type="InterPro" id="IPR050688">
    <property type="entry name" value="Zinc_finger/UBP_domain"/>
</dbReference>
<dbReference type="Proteomes" id="UP000515162">
    <property type="component" value="Chromosome 2L"/>
</dbReference>
<evidence type="ECO:0000313" key="9">
    <source>
        <dbReference type="RefSeq" id="XP_033172476.1"/>
    </source>
</evidence>
<keyword evidence="1" id="KW-0479">Metal-binding</keyword>
<evidence type="ECO:0000259" key="7">
    <source>
        <dbReference type="PROSITE" id="PS50157"/>
    </source>
</evidence>
<evidence type="ECO:0000256" key="4">
    <source>
        <dbReference type="ARBA" id="ARBA00022833"/>
    </source>
</evidence>
<dbReference type="Gene3D" id="3.30.160.60">
    <property type="entry name" value="Classic Zinc Finger"/>
    <property type="match status" value="2"/>
</dbReference>
<dbReference type="PANTHER" id="PTHR24403">
    <property type="entry name" value="ZINC FINGER PROTEIN"/>
    <property type="match status" value="1"/>
</dbReference>
<evidence type="ECO:0000256" key="5">
    <source>
        <dbReference type="PROSITE-ProRule" id="PRU00042"/>
    </source>
</evidence>
<feature type="domain" description="C2H2-type" evidence="7">
    <location>
        <begin position="54"/>
        <end position="82"/>
    </location>
</feature>